<evidence type="ECO:0000256" key="1">
    <source>
        <dbReference type="ARBA" id="ARBA00004651"/>
    </source>
</evidence>
<evidence type="ECO:0000256" key="5">
    <source>
        <dbReference type="ARBA" id="ARBA00022989"/>
    </source>
</evidence>
<sequence length="317" mass="35925">MQSFLNTLKEFLYLFTELSVLFIAISFLVSIINQKYEGIFKKQLAGDKISSYFKAIFLGALTPFCSCSTIPLLRAFLEAKVKLSVALAYLFTSPLINPIIFSMLFVTFGLKLSLTYVVFLIFLIFIISFVFSKFKEESFLKHIPKNTKSNIFTQTTTHNPSNLVFKQKSCCANIQDKSKNIMINYKELFKESLKNYKKLLPYIVVAVFIGAFIHGFIPQEILQKYLNGNEILSIVLAAFLGIFLYLRVETIIPIGLALLQMGISQGVIMSFLIAGAGCSLPELILLKQMFKMKFLFLFVMIILGVAISFGVFINLRK</sequence>
<evidence type="ECO:0000256" key="3">
    <source>
        <dbReference type="ARBA" id="ARBA00022475"/>
    </source>
</evidence>
<feature type="transmembrane region" description="Helical" evidence="7">
    <location>
        <begin position="229"/>
        <end position="246"/>
    </location>
</feature>
<dbReference type="Pfam" id="PF03773">
    <property type="entry name" value="ArsP_1"/>
    <property type="match status" value="1"/>
</dbReference>
<reference evidence="8" key="1">
    <citation type="submission" date="2019-04" db="EMBL/GenBank/DDBJ databases">
        <authorList>
            <consortium name="NARMS: The National Antimicrobial Resistance Monitoring System"/>
        </authorList>
    </citation>
    <scope>NUCLEOTIDE SEQUENCE</scope>
    <source>
        <strain evidence="8">FSIS11919307</strain>
    </source>
</reference>
<dbReference type="InterPro" id="IPR005524">
    <property type="entry name" value="DUF318"/>
</dbReference>
<proteinExistence type="inferred from homology"/>
<name>A0A6C7KTQ9_CAMJU</name>
<feature type="transmembrane region" description="Helical" evidence="7">
    <location>
        <begin position="199"/>
        <end position="217"/>
    </location>
</feature>
<comment type="caution">
    <text evidence="8">The sequence shown here is derived from an EMBL/GenBank/DDBJ whole genome shotgun (WGS) entry which is preliminary data.</text>
</comment>
<organism evidence="8">
    <name type="scientific">Campylobacter jejuni</name>
    <dbReference type="NCBI Taxonomy" id="197"/>
    <lineage>
        <taxon>Bacteria</taxon>
        <taxon>Pseudomonadati</taxon>
        <taxon>Campylobacterota</taxon>
        <taxon>Epsilonproteobacteria</taxon>
        <taxon>Campylobacterales</taxon>
        <taxon>Campylobacteraceae</taxon>
        <taxon>Campylobacter</taxon>
    </lineage>
</organism>
<evidence type="ECO:0000256" key="4">
    <source>
        <dbReference type="ARBA" id="ARBA00022692"/>
    </source>
</evidence>
<feature type="transmembrane region" description="Helical" evidence="7">
    <location>
        <begin position="52"/>
        <end position="73"/>
    </location>
</feature>
<dbReference type="PANTHER" id="PTHR42775">
    <property type="entry name" value="PERMEASE RV2963-RELATED"/>
    <property type="match status" value="1"/>
</dbReference>
<keyword evidence="6 7" id="KW-0472">Membrane</keyword>
<keyword evidence="4 7" id="KW-0812">Transmembrane</keyword>
<keyword evidence="3" id="KW-1003">Cell membrane</keyword>
<evidence type="ECO:0000256" key="7">
    <source>
        <dbReference type="SAM" id="Phobius"/>
    </source>
</evidence>
<keyword evidence="5 7" id="KW-1133">Transmembrane helix</keyword>
<feature type="transmembrane region" description="Helical" evidence="7">
    <location>
        <begin position="85"/>
        <end position="108"/>
    </location>
</feature>
<accession>A0A6C7KTQ9</accession>
<dbReference type="GO" id="GO:0005886">
    <property type="term" value="C:plasma membrane"/>
    <property type="evidence" value="ECO:0007669"/>
    <property type="project" value="UniProtKB-SubCell"/>
</dbReference>
<evidence type="ECO:0000256" key="6">
    <source>
        <dbReference type="ARBA" id="ARBA00023136"/>
    </source>
</evidence>
<comment type="subcellular location">
    <subcellularLocation>
        <location evidence="1">Cell membrane</location>
        <topology evidence="1">Multi-pass membrane protein</topology>
    </subcellularLocation>
</comment>
<evidence type="ECO:0000256" key="2">
    <source>
        <dbReference type="ARBA" id="ARBA00006386"/>
    </source>
</evidence>
<feature type="transmembrane region" description="Helical" evidence="7">
    <location>
        <begin position="114"/>
        <end position="132"/>
    </location>
</feature>
<feature type="transmembrane region" description="Helical" evidence="7">
    <location>
        <begin position="253"/>
        <end position="274"/>
    </location>
</feature>
<feature type="transmembrane region" description="Helical" evidence="7">
    <location>
        <begin position="294"/>
        <end position="315"/>
    </location>
</feature>
<evidence type="ECO:0000313" key="8">
    <source>
        <dbReference type="EMBL" id="EAK6090876.1"/>
    </source>
</evidence>
<dbReference type="PANTHER" id="PTHR42775:SF2">
    <property type="entry name" value="PERMEASE"/>
    <property type="match status" value="1"/>
</dbReference>
<gene>
    <name evidence="8" type="primary">arsP</name>
    <name evidence="8" type="ORF">E5I55_07870</name>
</gene>
<protein>
    <submittedName>
        <fullName evidence="8">Organoarsenical efflux permease ArsP</fullName>
    </submittedName>
</protein>
<dbReference type="EMBL" id="AACHRG010000025">
    <property type="protein sequence ID" value="EAK6090876.1"/>
    <property type="molecule type" value="Genomic_DNA"/>
</dbReference>
<comment type="similarity">
    <text evidence="2">Belongs to the UPF0718 family.</text>
</comment>
<dbReference type="InterPro" id="IPR053166">
    <property type="entry name" value="UPF0718_permease"/>
</dbReference>
<dbReference type="AlphaFoldDB" id="A0A6C7KTQ9"/>
<feature type="transmembrane region" description="Helical" evidence="7">
    <location>
        <begin position="12"/>
        <end position="32"/>
    </location>
</feature>